<dbReference type="InterPro" id="IPR013783">
    <property type="entry name" value="Ig-like_fold"/>
</dbReference>
<sequence length="874" mass="98182">MVSKSNVVYFLVFYILKFVSARSFTVVLDTTGSMKFEIEEVQTYIPDVVDILKNTTEFNNYVLVTFNDAEYVPPPLITQNPNQLMDNLNNLRVIGGSECPEDSLSAIEKALEISEPESKIYLFTDGNAKYIDKLGDIKKLCRDTGSQVVIFLSGTCSDRDPGGVGYVDVYYDIARSCSGTVFNIAAVNIRKAFKYIKDMVKTDYNDIVNHDAFTGYQQFSFVIDAVTTDVLIALSGDYPVLSISDEEGYSPVMDKMVDTRQSLVVRLSNLKAGTYKANARAQGQTYVTFYKRNRLIFEYGFCTRLPNSLKETSLRPIPGWNNYILVAMPETEGLKVHQLEMEFIGSDRKKRIILEAHPSLKGFYIASLLIEPGKPFKMTIIAKDITTYNDIKGTTSIIEIQSPNQEAKWSSPTSEIIQPATNLINYGANATVACKVVGFPKPTIEWEDDDGNSLTSEDVLLEIPSIHLSYAKIENMSSNFTLYCKCKNANGSDMSSLPMFVKRTYHFDVIQSPTDQAVEYATEGKLYCEVDAYPEAEIIWRRNGITLEDSNNVELNSEDKALIIKNMTLGDEGKYTCEVSNEANRKELSAIVTISGIEPPQVKLPDELIRTPEDLVEVNCSIEQGYPVPNVTWEFRSNDYEEFGEIPYDADVENNILRISSAKIEHNGEYKCIAVNMLGEHSSTVSLKIQYAPKITDSDDSSVEVTQGDEVELPCEVDAIPDASVRWELYQDDVIINLDDRHTTDDKHTHKFTAQWKDSGNYHCIAQNDMGSVEKHIKVNVLVPPFIQEESKDVTLRTGSSVAFNCYVDIYGNPAPTTVWEFINVDSVKTVLKRGNSNTTLYLNNVSKANEGLYLCIVRNKVSFDRIRINVTVH</sequence>
<dbReference type="PANTHER" id="PTHR45080:SF8">
    <property type="entry name" value="IG-LIKE DOMAIN-CONTAINING PROTEIN"/>
    <property type="match status" value="1"/>
</dbReference>
<dbReference type="InterPro" id="IPR056861">
    <property type="entry name" value="HMCN1-like_VWA"/>
</dbReference>
<dbReference type="PANTHER" id="PTHR45080">
    <property type="entry name" value="CONTACTIN 5"/>
    <property type="match status" value="1"/>
</dbReference>
<dbReference type="SMART" id="SM00408">
    <property type="entry name" value="IGc2"/>
    <property type="match status" value="4"/>
</dbReference>
<keyword evidence="2" id="KW-0964">Secreted</keyword>
<evidence type="ECO:0000313" key="9">
    <source>
        <dbReference type="Proteomes" id="UP001153292"/>
    </source>
</evidence>
<dbReference type="Proteomes" id="UP001153292">
    <property type="component" value="Chromosome 1"/>
</dbReference>
<organism evidence="8 9">
    <name type="scientific">Chilo suppressalis</name>
    <name type="common">Asiatic rice borer moth</name>
    <dbReference type="NCBI Taxonomy" id="168631"/>
    <lineage>
        <taxon>Eukaryota</taxon>
        <taxon>Metazoa</taxon>
        <taxon>Ecdysozoa</taxon>
        <taxon>Arthropoda</taxon>
        <taxon>Hexapoda</taxon>
        <taxon>Insecta</taxon>
        <taxon>Pterygota</taxon>
        <taxon>Neoptera</taxon>
        <taxon>Endopterygota</taxon>
        <taxon>Lepidoptera</taxon>
        <taxon>Glossata</taxon>
        <taxon>Ditrysia</taxon>
        <taxon>Pyraloidea</taxon>
        <taxon>Crambidae</taxon>
        <taxon>Crambinae</taxon>
        <taxon>Chilo</taxon>
    </lineage>
</organism>
<keyword evidence="3 6" id="KW-0732">Signal</keyword>
<dbReference type="SUPFAM" id="SSF48726">
    <property type="entry name" value="Immunoglobulin"/>
    <property type="match status" value="4"/>
</dbReference>
<feature type="signal peptide" evidence="6">
    <location>
        <begin position="1"/>
        <end position="21"/>
    </location>
</feature>
<name>A0ABN8E9F3_CHISP</name>
<dbReference type="Gene3D" id="3.40.50.410">
    <property type="entry name" value="von Willebrand factor, type A domain"/>
    <property type="match status" value="1"/>
</dbReference>
<reference evidence="8" key="1">
    <citation type="submission" date="2021-12" db="EMBL/GenBank/DDBJ databases">
        <authorList>
            <person name="King R."/>
        </authorList>
    </citation>
    <scope>NUCLEOTIDE SEQUENCE</scope>
</reference>
<protein>
    <recommendedName>
        <fullName evidence="7">Ig-like domain-containing protein</fullName>
    </recommendedName>
</protein>
<dbReference type="InterPro" id="IPR003599">
    <property type="entry name" value="Ig_sub"/>
</dbReference>
<dbReference type="InterPro" id="IPR007110">
    <property type="entry name" value="Ig-like_dom"/>
</dbReference>
<evidence type="ECO:0000256" key="6">
    <source>
        <dbReference type="SAM" id="SignalP"/>
    </source>
</evidence>
<dbReference type="EMBL" id="OU963894">
    <property type="protein sequence ID" value="CAH0663607.1"/>
    <property type="molecule type" value="Genomic_DNA"/>
</dbReference>
<keyword evidence="5" id="KW-0393">Immunoglobulin domain</keyword>
<evidence type="ECO:0000256" key="5">
    <source>
        <dbReference type="ARBA" id="ARBA00023319"/>
    </source>
</evidence>
<evidence type="ECO:0000313" key="8">
    <source>
        <dbReference type="EMBL" id="CAH0663607.1"/>
    </source>
</evidence>
<keyword evidence="4" id="KW-1015">Disulfide bond</keyword>
<evidence type="ECO:0000256" key="4">
    <source>
        <dbReference type="ARBA" id="ARBA00023157"/>
    </source>
</evidence>
<dbReference type="Gene3D" id="2.60.40.10">
    <property type="entry name" value="Immunoglobulins"/>
    <property type="match status" value="5"/>
</dbReference>
<evidence type="ECO:0000256" key="2">
    <source>
        <dbReference type="ARBA" id="ARBA00022525"/>
    </source>
</evidence>
<dbReference type="Pfam" id="PF07679">
    <property type="entry name" value="I-set"/>
    <property type="match status" value="3"/>
</dbReference>
<dbReference type="PROSITE" id="PS50835">
    <property type="entry name" value="IG_LIKE"/>
    <property type="match status" value="5"/>
</dbReference>
<evidence type="ECO:0000256" key="1">
    <source>
        <dbReference type="ARBA" id="ARBA00004613"/>
    </source>
</evidence>
<feature type="chain" id="PRO_5046375868" description="Ig-like domain-containing protein" evidence="6">
    <location>
        <begin position="22"/>
        <end position="874"/>
    </location>
</feature>
<dbReference type="Pfam" id="PF25106">
    <property type="entry name" value="VWA_4"/>
    <property type="match status" value="1"/>
</dbReference>
<dbReference type="CDD" id="cd00096">
    <property type="entry name" value="Ig"/>
    <property type="match status" value="1"/>
</dbReference>
<dbReference type="SUPFAM" id="SSF53300">
    <property type="entry name" value="vWA-like"/>
    <property type="match status" value="1"/>
</dbReference>
<dbReference type="CDD" id="cd00198">
    <property type="entry name" value="vWFA"/>
    <property type="match status" value="1"/>
</dbReference>
<feature type="domain" description="Ig-like" evidence="7">
    <location>
        <begin position="498"/>
        <end position="589"/>
    </location>
</feature>
<accession>A0ABN8E9F3</accession>
<proteinExistence type="predicted"/>
<dbReference type="InterPro" id="IPR050958">
    <property type="entry name" value="Cell_Adh-Cytoskel_Orgn"/>
</dbReference>
<feature type="domain" description="Ig-like" evidence="7">
    <location>
        <begin position="784"/>
        <end position="872"/>
    </location>
</feature>
<evidence type="ECO:0000256" key="3">
    <source>
        <dbReference type="ARBA" id="ARBA00022729"/>
    </source>
</evidence>
<feature type="domain" description="Ig-like" evidence="7">
    <location>
        <begin position="412"/>
        <end position="495"/>
    </location>
</feature>
<gene>
    <name evidence="8" type="ORF">CHILSU_LOCUS195</name>
</gene>
<comment type="subcellular location">
    <subcellularLocation>
        <location evidence="1">Secreted</location>
    </subcellularLocation>
</comment>
<dbReference type="Pfam" id="PF13927">
    <property type="entry name" value="Ig_3"/>
    <property type="match status" value="1"/>
</dbReference>
<dbReference type="InterPro" id="IPR036465">
    <property type="entry name" value="vWFA_dom_sf"/>
</dbReference>
<dbReference type="InterPro" id="IPR003598">
    <property type="entry name" value="Ig_sub2"/>
</dbReference>
<dbReference type="InterPro" id="IPR036179">
    <property type="entry name" value="Ig-like_dom_sf"/>
</dbReference>
<evidence type="ECO:0000259" key="7">
    <source>
        <dbReference type="PROSITE" id="PS50835"/>
    </source>
</evidence>
<keyword evidence="9" id="KW-1185">Reference proteome</keyword>
<dbReference type="InterPro" id="IPR013098">
    <property type="entry name" value="Ig_I-set"/>
</dbReference>
<feature type="domain" description="Ig-like" evidence="7">
    <location>
        <begin position="693"/>
        <end position="780"/>
    </location>
</feature>
<feature type="domain" description="Ig-like" evidence="7">
    <location>
        <begin position="600"/>
        <end position="690"/>
    </location>
</feature>
<dbReference type="SMART" id="SM00409">
    <property type="entry name" value="IG"/>
    <property type="match status" value="4"/>
</dbReference>